<proteinExistence type="inferred from homology"/>
<evidence type="ECO:0000256" key="1">
    <source>
        <dbReference type="ARBA" id="ARBA00007665"/>
    </source>
</evidence>
<dbReference type="OrthoDB" id="9813771at2"/>
<protein>
    <submittedName>
        <fullName evidence="3">Thymidylate synthase</fullName>
    </submittedName>
</protein>
<evidence type="ECO:0000259" key="2">
    <source>
        <dbReference type="Pfam" id="PF01205"/>
    </source>
</evidence>
<dbReference type="EMBL" id="LUTU01000014">
    <property type="protein sequence ID" value="OAJ66626.1"/>
    <property type="molecule type" value="Genomic_DNA"/>
</dbReference>
<dbReference type="GO" id="GO:0017111">
    <property type="term" value="F:ribonucleoside triphosphate phosphatase activity"/>
    <property type="evidence" value="ECO:0007669"/>
    <property type="project" value="UniProtKB-ARBA"/>
</dbReference>
<dbReference type="GO" id="GO:0032561">
    <property type="term" value="F:guanyl ribonucleotide binding"/>
    <property type="evidence" value="ECO:0007669"/>
    <property type="project" value="UniProtKB-ARBA"/>
</dbReference>
<dbReference type="Pfam" id="PF01205">
    <property type="entry name" value="Impact_N"/>
    <property type="match status" value="1"/>
</dbReference>
<dbReference type="RefSeq" id="WP_064275236.1">
    <property type="nucleotide sequence ID" value="NZ_LUTU01000014.1"/>
</dbReference>
<accession>A0A1B6VHE7</accession>
<dbReference type="Gene3D" id="3.30.70.240">
    <property type="match status" value="1"/>
</dbReference>
<gene>
    <name evidence="3" type="ORF">A0123_02759</name>
</gene>
<dbReference type="GO" id="GO:0005737">
    <property type="term" value="C:cytoplasm"/>
    <property type="evidence" value="ECO:0007669"/>
    <property type="project" value="TreeGrafter"/>
</dbReference>
<sequence>MEAMTWTLDGLAEHESVIKGSTFLARAAPAADEAAALAFFAEVAVPDATHNCWAFRTGQRYRASDDGEPSGTAGRPILSAIEGQDFDNVMVVVTRWFGGVKLGAGGLVRAYGGAAAACLREAAKIERIETLPLRFHCPFSVYAQVEAKLPGWRAEKTLCDFDAEGAWLTVAVPVEEADMITEYLRDLTRGQMAISCPDL</sequence>
<dbReference type="InterPro" id="IPR036956">
    <property type="entry name" value="Impact_N_sf"/>
</dbReference>
<dbReference type="Gene3D" id="3.30.230.30">
    <property type="entry name" value="Impact, N-terminal domain"/>
    <property type="match status" value="1"/>
</dbReference>
<dbReference type="SUPFAM" id="SSF54980">
    <property type="entry name" value="EF-G C-terminal domain-like"/>
    <property type="match status" value="1"/>
</dbReference>
<dbReference type="PANTHER" id="PTHR16301:SF20">
    <property type="entry name" value="IMPACT FAMILY MEMBER YIGZ"/>
    <property type="match status" value="1"/>
</dbReference>
<comment type="similarity">
    <text evidence="1">Belongs to the IMPACT family.</text>
</comment>
<dbReference type="SUPFAM" id="SSF54211">
    <property type="entry name" value="Ribosomal protein S5 domain 2-like"/>
    <property type="match status" value="1"/>
</dbReference>
<organism evidence="3 4">
    <name type="scientific">Gluconobacter cerinus</name>
    <dbReference type="NCBI Taxonomy" id="38307"/>
    <lineage>
        <taxon>Bacteria</taxon>
        <taxon>Pseudomonadati</taxon>
        <taxon>Pseudomonadota</taxon>
        <taxon>Alphaproteobacteria</taxon>
        <taxon>Acetobacterales</taxon>
        <taxon>Acetobacteraceae</taxon>
        <taxon>Gluconobacter</taxon>
    </lineage>
</organism>
<dbReference type="AlphaFoldDB" id="A0A1B6VHE7"/>
<dbReference type="GO" id="GO:0006446">
    <property type="term" value="P:regulation of translational initiation"/>
    <property type="evidence" value="ECO:0007669"/>
    <property type="project" value="TreeGrafter"/>
</dbReference>
<dbReference type="InterPro" id="IPR035647">
    <property type="entry name" value="EFG_III/V"/>
</dbReference>
<comment type="caution">
    <text evidence="3">The sequence shown here is derived from an EMBL/GenBank/DDBJ whole genome shotgun (WGS) entry which is preliminary data.</text>
</comment>
<dbReference type="InterPro" id="IPR001498">
    <property type="entry name" value="Impact_N"/>
</dbReference>
<dbReference type="PANTHER" id="PTHR16301">
    <property type="entry name" value="IMPACT-RELATED"/>
    <property type="match status" value="1"/>
</dbReference>
<dbReference type="InterPro" id="IPR020568">
    <property type="entry name" value="Ribosomal_Su5_D2-typ_SF"/>
</dbReference>
<dbReference type="PATRIC" id="fig|38307.3.peg.2881"/>
<name>A0A1B6VHE7_9PROT</name>
<feature type="domain" description="Impact N-terminal" evidence="2">
    <location>
        <begin position="19"/>
        <end position="119"/>
    </location>
</feature>
<dbReference type="Proteomes" id="UP000077786">
    <property type="component" value="Unassembled WGS sequence"/>
</dbReference>
<evidence type="ECO:0000313" key="3">
    <source>
        <dbReference type="EMBL" id="OAJ66626.1"/>
    </source>
</evidence>
<evidence type="ECO:0000313" key="4">
    <source>
        <dbReference type="Proteomes" id="UP000077786"/>
    </source>
</evidence>
<reference evidence="3 4" key="1">
    <citation type="submission" date="2016-03" db="EMBL/GenBank/DDBJ databases">
        <title>Draft genome sequence of Gluconobacter cerinus strain CECT 9110.</title>
        <authorList>
            <person name="Sainz F."/>
            <person name="Mas A."/>
            <person name="Torija M.J."/>
        </authorList>
    </citation>
    <scope>NUCLEOTIDE SEQUENCE [LARGE SCALE GENOMIC DNA]</scope>
    <source>
        <strain evidence="3 4">CECT 9110</strain>
    </source>
</reference>
<dbReference type="InterPro" id="IPR023582">
    <property type="entry name" value="Impact"/>
</dbReference>